<reference evidence="2" key="1">
    <citation type="submission" date="2021-06" db="EMBL/GenBank/DDBJ databases">
        <authorList>
            <person name="Kallberg Y."/>
            <person name="Tangrot J."/>
            <person name="Rosling A."/>
        </authorList>
    </citation>
    <scope>NUCLEOTIDE SEQUENCE</scope>
    <source>
        <strain evidence="2">MA453B</strain>
    </source>
</reference>
<evidence type="ECO:0000313" key="2">
    <source>
        <dbReference type="EMBL" id="CAG8631326.1"/>
    </source>
</evidence>
<accession>A0A9N9DD82</accession>
<sequence length="135" mass="15447">MPKHDKKDTPKPRSVLRYTDNSSSSISDGDNTPSCETRQHWQYAHRQVRAAIFLSLDELWTIPSEVALMVSIFDSQFKVFQWALNQLKNAKKSLEQFYNKIKAALELLNLNNFSKTAASSLSIHDNNDDDGFLIN</sequence>
<comment type="caution">
    <text evidence="2">The sequence shown here is derived from an EMBL/GenBank/DDBJ whole genome shotgun (WGS) entry which is preliminary data.</text>
</comment>
<proteinExistence type="predicted"/>
<name>A0A9N9DD82_9GLOM</name>
<dbReference type="AlphaFoldDB" id="A0A9N9DD82"/>
<evidence type="ECO:0000256" key="1">
    <source>
        <dbReference type="SAM" id="MobiDB-lite"/>
    </source>
</evidence>
<organism evidence="2 3">
    <name type="scientific">Dentiscutata erythropus</name>
    <dbReference type="NCBI Taxonomy" id="1348616"/>
    <lineage>
        <taxon>Eukaryota</taxon>
        <taxon>Fungi</taxon>
        <taxon>Fungi incertae sedis</taxon>
        <taxon>Mucoromycota</taxon>
        <taxon>Glomeromycotina</taxon>
        <taxon>Glomeromycetes</taxon>
        <taxon>Diversisporales</taxon>
        <taxon>Gigasporaceae</taxon>
        <taxon>Dentiscutata</taxon>
    </lineage>
</organism>
<keyword evidence="3" id="KW-1185">Reference proteome</keyword>
<evidence type="ECO:0000313" key="3">
    <source>
        <dbReference type="Proteomes" id="UP000789405"/>
    </source>
</evidence>
<dbReference type="OrthoDB" id="2488445at2759"/>
<dbReference type="EMBL" id="CAJVPY010004923">
    <property type="protein sequence ID" value="CAG8631326.1"/>
    <property type="molecule type" value="Genomic_DNA"/>
</dbReference>
<feature type="region of interest" description="Disordered" evidence="1">
    <location>
        <begin position="1"/>
        <end position="36"/>
    </location>
</feature>
<dbReference type="Proteomes" id="UP000789405">
    <property type="component" value="Unassembled WGS sequence"/>
</dbReference>
<feature type="compositionally biased region" description="Basic and acidic residues" evidence="1">
    <location>
        <begin position="1"/>
        <end position="11"/>
    </location>
</feature>
<protein>
    <submittedName>
        <fullName evidence="2">247_t:CDS:1</fullName>
    </submittedName>
</protein>
<gene>
    <name evidence="2" type="ORF">DERYTH_LOCUS9161</name>
</gene>